<keyword evidence="1" id="KW-0472">Membrane</keyword>
<keyword evidence="1" id="KW-1133">Transmembrane helix</keyword>
<evidence type="ECO:0000256" key="1">
    <source>
        <dbReference type="SAM" id="Phobius"/>
    </source>
</evidence>
<keyword evidence="3" id="KW-1185">Reference proteome</keyword>
<keyword evidence="1" id="KW-0812">Transmembrane</keyword>
<name>A0A0B8ZZJ1_9SPHN</name>
<protein>
    <recommendedName>
        <fullName evidence="4">FG-GAP repeat protein</fullName>
    </recommendedName>
</protein>
<accession>A0A0B8ZZJ1</accession>
<evidence type="ECO:0008006" key="4">
    <source>
        <dbReference type="Google" id="ProtNLM"/>
    </source>
</evidence>
<reference evidence="2 3" key="1">
    <citation type="submission" date="2014-10" db="EMBL/GenBank/DDBJ databases">
        <title>Draft genome sequence of Novosphingobium subterraneum DSM 12447.</title>
        <authorList>
            <person name="Gan H.M."/>
            <person name="Gan H.Y."/>
            <person name="Savka M.A."/>
        </authorList>
    </citation>
    <scope>NUCLEOTIDE SEQUENCE [LARGE SCALE GENOMIC DNA]</scope>
    <source>
        <strain evidence="2 3">DSM 12447</strain>
    </source>
</reference>
<dbReference type="EMBL" id="JRVC01000021">
    <property type="protein sequence ID" value="KHS43764.1"/>
    <property type="molecule type" value="Genomic_DNA"/>
</dbReference>
<feature type="transmembrane region" description="Helical" evidence="1">
    <location>
        <begin position="12"/>
        <end position="32"/>
    </location>
</feature>
<gene>
    <name evidence="2" type="ORF">NJ75_03583</name>
</gene>
<dbReference type="Proteomes" id="UP000031338">
    <property type="component" value="Unassembled WGS sequence"/>
</dbReference>
<evidence type="ECO:0000313" key="3">
    <source>
        <dbReference type="Proteomes" id="UP000031338"/>
    </source>
</evidence>
<sequence>MKDLNGDGRPEAVITEGSTFCFGITGVVFNIVSKQANGSWRLVASRTGIATFLATKGAGGWPDVEIGGPGMCFPVERWNGREYVIHRRQYEGRPCRR</sequence>
<proteinExistence type="predicted"/>
<dbReference type="AlphaFoldDB" id="A0A0B8ZZJ1"/>
<dbReference type="RefSeq" id="WP_011906631.1">
    <property type="nucleotide sequence ID" value="NZ_JRVC01000021.1"/>
</dbReference>
<organism evidence="2 3">
    <name type="scientific">Novosphingobium subterraneum</name>
    <dbReference type="NCBI Taxonomy" id="48936"/>
    <lineage>
        <taxon>Bacteria</taxon>
        <taxon>Pseudomonadati</taxon>
        <taxon>Pseudomonadota</taxon>
        <taxon>Alphaproteobacteria</taxon>
        <taxon>Sphingomonadales</taxon>
        <taxon>Sphingomonadaceae</taxon>
        <taxon>Novosphingobium</taxon>
    </lineage>
</organism>
<evidence type="ECO:0000313" key="2">
    <source>
        <dbReference type="EMBL" id="KHS43764.1"/>
    </source>
</evidence>
<comment type="caution">
    <text evidence="2">The sequence shown here is derived from an EMBL/GenBank/DDBJ whole genome shotgun (WGS) entry which is preliminary data.</text>
</comment>